<sequence>MTSNEDTMTTPEQSPDPITQAITALTAAARRTRVRGAGTEHAQVEPVDFAEIACHVLTTVAANVGGVEALLAGRPGSWEADYVRQIVHSTAGTEPGDLLRWRTEPVRLVLDVEDTFYDFGLTQMYDEERADAITRESDETLTEDQAAEAAAITEAIDTLWEQDKAAYLTAYTAAVRAALTEHAVTCDVEVVELVRGETETWDYLSSQLHEVARARTPLPMTGEAPDWSAGTPAEALRRAGLTYTARAQETLR</sequence>
<dbReference type="RefSeq" id="WP_034715854.1">
    <property type="nucleotide sequence ID" value="NZ_AWQS01000059.1"/>
</dbReference>
<dbReference type="Proteomes" id="UP000019494">
    <property type="component" value="Unassembled WGS sequence"/>
</dbReference>
<accession>W9GJ06</accession>
<dbReference type="AlphaFoldDB" id="W9GJ06"/>
<name>W9GJ06_9MICO</name>
<evidence type="ECO:0000313" key="1">
    <source>
        <dbReference type="EMBL" id="EWT06226.1"/>
    </source>
</evidence>
<keyword evidence="2" id="KW-1185">Reference proteome</keyword>
<gene>
    <name evidence="1" type="ORF">N864_23080</name>
</gene>
<dbReference type="OrthoDB" id="5102110at2"/>
<protein>
    <submittedName>
        <fullName evidence="1">Uncharacterized protein</fullName>
    </submittedName>
</protein>
<evidence type="ECO:0000313" key="2">
    <source>
        <dbReference type="Proteomes" id="UP000019494"/>
    </source>
</evidence>
<organism evidence="1 2">
    <name type="scientific">Intrasporangium chromatireducens Q5-1</name>
    <dbReference type="NCBI Taxonomy" id="584657"/>
    <lineage>
        <taxon>Bacteria</taxon>
        <taxon>Bacillati</taxon>
        <taxon>Actinomycetota</taxon>
        <taxon>Actinomycetes</taxon>
        <taxon>Micrococcales</taxon>
        <taxon>Intrasporangiaceae</taxon>
        <taxon>Intrasporangium</taxon>
    </lineage>
</organism>
<dbReference type="EMBL" id="AWQS01000059">
    <property type="protein sequence ID" value="EWT06226.1"/>
    <property type="molecule type" value="Genomic_DNA"/>
</dbReference>
<comment type="caution">
    <text evidence="1">The sequence shown here is derived from an EMBL/GenBank/DDBJ whole genome shotgun (WGS) entry which is preliminary data.</text>
</comment>
<reference evidence="2" key="1">
    <citation type="submission" date="2013-08" db="EMBL/GenBank/DDBJ databases">
        <title>Intrasporangium oryzae NRRL B-24470.</title>
        <authorList>
            <person name="Liu H."/>
            <person name="Wang G."/>
        </authorList>
    </citation>
    <scope>NUCLEOTIDE SEQUENCE [LARGE SCALE GENOMIC DNA]</scope>
    <source>
        <strain evidence="2">Q5-1</strain>
    </source>
</reference>
<proteinExistence type="predicted"/>